<dbReference type="CDD" id="cd23659">
    <property type="entry name" value="USP_At3g01520-like"/>
    <property type="match status" value="1"/>
</dbReference>
<name>W1P655_AMBTC</name>
<dbReference type="AlphaFoldDB" id="W1P655"/>
<evidence type="ECO:0000259" key="1">
    <source>
        <dbReference type="Pfam" id="PF00582"/>
    </source>
</evidence>
<dbReference type="SUPFAM" id="SSF52402">
    <property type="entry name" value="Adenine nucleotide alpha hydrolases-like"/>
    <property type="match status" value="1"/>
</dbReference>
<dbReference type="OMA" id="NAHIMIV"/>
<keyword evidence="3" id="KW-1185">Reference proteome</keyword>
<dbReference type="InterPro" id="IPR014729">
    <property type="entry name" value="Rossmann-like_a/b/a_fold"/>
</dbReference>
<reference evidence="3" key="1">
    <citation type="journal article" date="2013" name="Science">
        <title>The Amborella genome and the evolution of flowering plants.</title>
        <authorList>
            <consortium name="Amborella Genome Project"/>
        </authorList>
    </citation>
    <scope>NUCLEOTIDE SEQUENCE [LARGE SCALE GENOMIC DNA]</scope>
</reference>
<feature type="domain" description="UspA" evidence="1">
    <location>
        <begin position="17"/>
        <end position="87"/>
    </location>
</feature>
<dbReference type="InterPro" id="IPR006015">
    <property type="entry name" value="Universal_stress_UspA"/>
</dbReference>
<dbReference type="PRINTS" id="PR01438">
    <property type="entry name" value="UNVRSLSTRESS"/>
</dbReference>
<proteinExistence type="predicted"/>
<dbReference type="Gene3D" id="3.40.50.620">
    <property type="entry name" value="HUPs"/>
    <property type="match status" value="1"/>
</dbReference>
<dbReference type="eggNOG" id="ENOG502RYTA">
    <property type="taxonomic scope" value="Eukaryota"/>
</dbReference>
<dbReference type="InterPro" id="IPR006016">
    <property type="entry name" value="UspA"/>
</dbReference>
<dbReference type="Proteomes" id="UP000017836">
    <property type="component" value="Unassembled WGS sequence"/>
</dbReference>
<organism evidence="2 3">
    <name type="scientific">Amborella trichopoda</name>
    <dbReference type="NCBI Taxonomy" id="13333"/>
    <lineage>
        <taxon>Eukaryota</taxon>
        <taxon>Viridiplantae</taxon>
        <taxon>Streptophyta</taxon>
        <taxon>Embryophyta</taxon>
        <taxon>Tracheophyta</taxon>
        <taxon>Spermatophyta</taxon>
        <taxon>Magnoliopsida</taxon>
        <taxon>Amborellales</taxon>
        <taxon>Amborellaceae</taxon>
        <taxon>Amborella</taxon>
    </lineage>
</organism>
<dbReference type="PANTHER" id="PTHR31964:SF126">
    <property type="entry name" value="ADENINE NUCLEOTIDE ALPHA HYDROLASES-LIKE SUPERFAMILY PROTEIN"/>
    <property type="match status" value="1"/>
</dbReference>
<protein>
    <recommendedName>
        <fullName evidence="1">UspA domain-containing protein</fullName>
    </recommendedName>
</protein>
<accession>W1P655</accession>
<dbReference type="Pfam" id="PF00582">
    <property type="entry name" value="Usp"/>
    <property type="match status" value="1"/>
</dbReference>
<sequence length="91" mass="10052">MDKYSKDLAESVMEKAKMICQSSPHVMVETKVGCGDPREVICEQVEKLRGDLLVMGSHGYGAFKRAFLGSVSNHCANNTKLPVLIVKRPKD</sequence>
<evidence type="ECO:0000313" key="3">
    <source>
        <dbReference type="Proteomes" id="UP000017836"/>
    </source>
</evidence>
<dbReference type="HOGENOM" id="CLU_049301_9_6_1"/>
<gene>
    <name evidence="2" type="ORF">AMTR_s00003p00028670</name>
</gene>
<dbReference type="PANTHER" id="PTHR31964">
    <property type="entry name" value="ADENINE NUCLEOTIDE ALPHA HYDROLASES-LIKE SUPERFAMILY PROTEIN"/>
    <property type="match status" value="1"/>
</dbReference>
<evidence type="ECO:0000313" key="2">
    <source>
        <dbReference type="EMBL" id="ERN03091.1"/>
    </source>
</evidence>
<dbReference type="EMBL" id="KI394358">
    <property type="protein sequence ID" value="ERN03091.1"/>
    <property type="molecule type" value="Genomic_DNA"/>
</dbReference>
<dbReference type="STRING" id="13333.W1P655"/>
<dbReference type="Gramene" id="ERN03091">
    <property type="protein sequence ID" value="ERN03091"/>
    <property type="gene ID" value="AMTR_s00003p00028670"/>
</dbReference>